<dbReference type="InterPro" id="IPR032675">
    <property type="entry name" value="LRR_dom_sf"/>
</dbReference>
<dbReference type="CDD" id="cd00116">
    <property type="entry name" value="LRR_RI"/>
    <property type="match status" value="1"/>
</dbReference>
<dbReference type="RefSeq" id="XP_021881293.1">
    <property type="nucleotide sequence ID" value="XM_022028812.1"/>
</dbReference>
<organism evidence="2 3">
    <name type="scientific">Lobosporangium transversale</name>
    <dbReference type="NCBI Taxonomy" id="64571"/>
    <lineage>
        <taxon>Eukaryota</taxon>
        <taxon>Fungi</taxon>
        <taxon>Fungi incertae sedis</taxon>
        <taxon>Mucoromycota</taxon>
        <taxon>Mortierellomycotina</taxon>
        <taxon>Mortierellomycetes</taxon>
        <taxon>Mortierellales</taxon>
        <taxon>Mortierellaceae</taxon>
        <taxon>Lobosporangium</taxon>
    </lineage>
</organism>
<dbReference type="PANTHER" id="PTHR24111:SF0">
    <property type="entry name" value="LEUCINE-RICH REPEAT-CONTAINING PROTEIN"/>
    <property type="match status" value="1"/>
</dbReference>
<dbReference type="InterPro" id="IPR052201">
    <property type="entry name" value="LRR-containing_regulator"/>
</dbReference>
<dbReference type="GeneID" id="33570655"/>
<dbReference type="InterPro" id="IPR001611">
    <property type="entry name" value="Leu-rich_rpt"/>
</dbReference>
<accession>A0A1Y2GMS2</accession>
<dbReference type="InParanoid" id="A0A1Y2GMS2"/>
<dbReference type="Proteomes" id="UP000193648">
    <property type="component" value="Unassembled WGS sequence"/>
</dbReference>
<dbReference type="Gene3D" id="3.80.10.10">
    <property type="entry name" value="Ribonuclease Inhibitor"/>
    <property type="match status" value="4"/>
</dbReference>
<gene>
    <name evidence="2" type="ORF">BCR41DRAFT_396509</name>
</gene>
<evidence type="ECO:0000256" key="1">
    <source>
        <dbReference type="ARBA" id="ARBA00022737"/>
    </source>
</evidence>
<dbReference type="STRING" id="64571.A0A1Y2GMS2"/>
<keyword evidence="3" id="KW-1185">Reference proteome</keyword>
<dbReference type="AlphaFoldDB" id="A0A1Y2GMS2"/>
<dbReference type="Pfam" id="PF13516">
    <property type="entry name" value="LRR_6"/>
    <property type="match status" value="9"/>
</dbReference>
<name>A0A1Y2GMS2_9FUNG</name>
<dbReference type="SMART" id="SM00368">
    <property type="entry name" value="LRR_RI"/>
    <property type="match status" value="9"/>
</dbReference>
<dbReference type="SUPFAM" id="SSF52047">
    <property type="entry name" value="RNI-like"/>
    <property type="match status" value="1"/>
</dbReference>
<protein>
    <submittedName>
        <fullName evidence="2">Uncharacterized protein</fullName>
    </submittedName>
</protein>
<evidence type="ECO:0000313" key="2">
    <source>
        <dbReference type="EMBL" id="ORZ15545.1"/>
    </source>
</evidence>
<evidence type="ECO:0000313" key="3">
    <source>
        <dbReference type="Proteomes" id="UP000193648"/>
    </source>
</evidence>
<dbReference type="PANTHER" id="PTHR24111">
    <property type="entry name" value="LEUCINE-RICH REPEAT-CONTAINING PROTEIN 34"/>
    <property type="match status" value="1"/>
</dbReference>
<dbReference type="EMBL" id="MCFF01000019">
    <property type="protein sequence ID" value="ORZ15545.1"/>
    <property type="molecule type" value="Genomic_DNA"/>
</dbReference>
<dbReference type="OrthoDB" id="333024at2759"/>
<sequence>MTQQYQQFRKAGIIEEVGVRTASISASNGNSSYYVCLQDIQDVFPDAQRFKLDEHPILFLQDSNGNRIEPPCIAFYPDKILDVITDGPQVCNNNSSSNSSSSSLKTTTDLILETKENAKKMLDLLLEAKKKDDEMLKLQQQVLDRLAILIQNFELHEYPIPRLFIVLPVDTTKWDPRNILRSKFRLHFLCECGEHTATISKSNQNQIHIAKHEGYDIRNSTEFFRKYGKYMLILLHSLKMGMPLTASLVPTPNLDAGIDYSIKYMEALPNEYPVLSKINKIGECEALEEADLRQLGKFLQNNDEDKQLGNLYSITTETGHVKWVCFDHYRSTYREAEQKAFEKVVELNGGEYDLHLGKVTIILKTKTTAEEFFNVLTDARRVYELDISFDWNWSKSDLEAFEEALKKSSVSILRLELGEFQESTTKEILSMAPRYGMLVHIIELSSMKAIHIVLPPNTIKAPSLRLSRPPHLQKLTIEMKPREIDAILELSEALKTNKTLTTLDLMCNRIGKEGALALLEALKTNTTLITLDMEYDSLGKEGALLLSKTNTTLTCLDFSSKSIGDEGALALSEALKINTTLTTLNLRYSSIGKKGALALSDALKTNTTLSILRLRHNLIGKEGALALSEALKANTSLTTLDLFSNAIGKEGALALSEALKANATLTTLDLRYNSIGNKGTFALSEALKANASLTTLDLRHNSIGDDGALALSEALKVNTTLTTLNLHYNSIGKEGVLALSEALKTNATLTKLDLRDNSIGKEEALALSEVLKTIAARIRFT</sequence>
<reference evidence="2 3" key="1">
    <citation type="submission" date="2016-07" db="EMBL/GenBank/DDBJ databases">
        <title>Pervasive Adenine N6-methylation of Active Genes in Fungi.</title>
        <authorList>
            <consortium name="DOE Joint Genome Institute"/>
            <person name="Mondo S.J."/>
            <person name="Dannebaum R.O."/>
            <person name="Kuo R.C."/>
            <person name="Labutti K."/>
            <person name="Haridas S."/>
            <person name="Kuo A."/>
            <person name="Salamov A."/>
            <person name="Ahrendt S.R."/>
            <person name="Lipzen A."/>
            <person name="Sullivan W."/>
            <person name="Andreopoulos W.B."/>
            <person name="Clum A."/>
            <person name="Lindquist E."/>
            <person name="Daum C."/>
            <person name="Ramamoorthy G.K."/>
            <person name="Gryganskyi A."/>
            <person name="Culley D."/>
            <person name="Magnuson J.K."/>
            <person name="James T.Y."/>
            <person name="O'Malley M.A."/>
            <person name="Stajich J.E."/>
            <person name="Spatafora J.W."/>
            <person name="Visel A."/>
            <person name="Grigoriev I.V."/>
        </authorList>
    </citation>
    <scope>NUCLEOTIDE SEQUENCE [LARGE SCALE GENOMIC DNA]</scope>
    <source>
        <strain evidence="2 3">NRRL 3116</strain>
    </source>
</reference>
<comment type="caution">
    <text evidence="2">The sequence shown here is derived from an EMBL/GenBank/DDBJ whole genome shotgun (WGS) entry which is preliminary data.</text>
</comment>
<keyword evidence="1" id="KW-0677">Repeat</keyword>
<proteinExistence type="predicted"/>